<evidence type="ECO:0000313" key="3">
    <source>
        <dbReference type="EMBL" id="UZF88512.1"/>
    </source>
</evidence>
<dbReference type="EMBL" id="CP102774">
    <property type="protein sequence ID" value="UZF88512.1"/>
    <property type="molecule type" value="Genomic_DNA"/>
</dbReference>
<organism evidence="3">
    <name type="scientific">Bosea sp. NBC_00436</name>
    <dbReference type="NCBI Taxonomy" id="2969620"/>
    <lineage>
        <taxon>Bacteria</taxon>
        <taxon>Pseudomonadati</taxon>
        <taxon>Pseudomonadota</taxon>
        <taxon>Alphaproteobacteria</taxon>
        <taxon>Hyphomicrobiales</taxon>
        <taxon>Boseaceae</taxon>
        <taxon>Bosea</taxon>
    </lineage>
</organism>
<feature type="chain" id="PRO_5039315671" evidence="2">
    <location>
        <begin position="27"/>
        <end position="445"/>
    </location>
</feature>
<evidence type="ECO:0000256" key="2">
    <source>
        <dbReference type="SAM" id="SignalP"/>
    </source>
</evidence>
<dbReference type="PANTHER" id="PTHR30006:SF24">
    <property type="entry name" value="SLL0237 PROTEIN"/>
    <property type="match status" value="1"/>
</dbReference>
<evidence type="ECO:0000256" key="1">
    <source>
        <dbReference type="ARBA" id="ARBA00022729"/>
    </source>
</evidence>
<feature type="signal peptide" evidence="2">
    <location>
        <begin position="1"/>
        <end position="26"/>
    </location>
</feature>
<protein>
    <submittedName>
        <fullName evidence="3">Extracellular solute-binding protein</fullName>
    </submittedName>
</protein>
<name>A0A9E8CM14_9HYPH</name>
<proteinExistence type="predicted"/>
<accession>A0A9E8CM14</accession>
<gene>
    <name evidence="3" type="ORF">NWE54_06910</name>
</gene>
<reference evidence="3" key="1">
    <citation type="submission" date="2022-08" db="EMBL/GenBank/DDBJ databases">
        <title>Complete Genome Sequences of 2 Bosea sp. soil isolates.</title>
        <authorList>
            <person name="Alvarez Arevalo M."/>
            <person name="Sterndorff E.B."/>
            <person name="Faurdal D."/>
            <person name="Joergensen T.S."/>
            <person name="Weber T."/>
        </authorList>
    </citation>
    <scope>NUCLEOTIDE SEQUENCE</scope>
    <source>
        <strain evidence="3">NBC_00436</strain>
    </source>
</reference>
<dbReference type="SUPFAM" id="SSF53850">
    <property type="entry name" value="Periplasmic binding protein-like II"/>
    <property type="match status" value="1"/>
</dbReference>
<dbReference type="PANTHER" id="PTHR30006">
    <property type="entry name" value="THIAMINE-BINDING PERIPLASMIC PROTEIN-RELATED"/>
    <property type="match status" value="1"/>
</dbReference>
<dbReference type="AlphaFoldDB" id="A0A9E8CM14"/>
<dbReference type="Pfam" id="PF13343">
    <property type="entry name" value="SBP_bac_6"/>
    <property type="match status" value="1"/>
</dbReference>
<dbReference type="Gene3D" id="3.40.190.10">
    <property type="entry name" value="Periplasmic binding protein-like II"/>
    <property type="match status" value="2"/>
</dbReference>
<keyword evidence="1 2" id="KW-0732">Signal</keyword>
<sequence length="445" mass="48008">MLNRRTALAASLGLSLSASFMTIALAQAPAGKVTVVTSFSKDVTDPIKKAFEKAVPGVTLEVQNRNTNAGVKYVEETKANNQVDLFWASAPDAFEVLKGKKLLTAYKPEATGIPEKIGSYPINDPQGFYFGFAASGYGIMWNDRYAKANKLPEPKEWQDLAKPVFYDHVSIAAPSRSGTTHLTIETILQGEGWDKGWRTIKEMAGNFRSINERSFGVPEQVNSGQVGVGIVIDFFAFSAQASGFPVKFVYPSVTTVVPANVGIIANPPNKAAAEAFIEFLLSPTGQEVLLEPGIRRLPVNPAVYAKAGADYPNPFTDPRFQKMIGFDVDKSEQRTAVVDTLFDQLISFQLDALKGVTKVLHEVDAALAKKPNDKAKALAEEARVLIAAMPVGEAQAASAELRGAFTGGKEKGARQAEVEAQWASFARDNYAKAKAKAEEALKAAK</sequence>